<name>A0A084V9U0_ANOSI</name>
<feature type="compositionally biased region" description="Basic and acidic residues" evidence="1">
    <location>
        <begin position="53"/>
        <end position="68"/>
    </location>
</feature>
<evidence type="ECO:0000256" key="1">
    <source>
        <dbReference type="SAM" id="MobiDB-lite"/>
    </source>
</evidence>
<gene>
    <name evidence="2" type="ORF">ZHAS_00000052</name>
</gene>
<proteinExistence type="predicted"/>
<organism evidence="2">
    <name type="scientific">Anopheles sinensis</name>
    <name type="common">Mosquito</name>
    <dbReference type="NCBI Taxonomy" id="74873"/>
    <lineage>
        <taxon>Eukaryota</taxon>
        <taxon>Metazoa</taxon>
        <taxon>Ecdysozoa</taxon>
        <taxon>Arthropoda</taxon>
        <taxon>Hexapoda</taxon>
        <taxon>Insecta</taxon>
        <taxon>Pterygota</taxon>
        <taxon>Neoptera</taxon>
        <taxon>Endopterygota</taxon>
        <taxon>Diptera</taxon>
        <taxon>Nematocera</taxon>
        <taxon>Culicoidea</taxon>
        <taxon>Culicidae</taxon>
        <taxon>Anophelinae</taxon>
        <taxon>Anopheles</taxon>
    </lineage>
</organism>
<dbReference type="VEuPathDB" id="VectorBase:ASIC000052"/>
<feature type="region of interest" description="Disordered" evidence="1">
    <location>
        <begin position="1"/>
        <end position="27"/>
    </location>
</feature>
<keyword evidence="2" id="KW-0418">Kinase</keyword>
<keyword evidence="2" id="KW-0808">Transferase</keyword>
<reference evidence="2 4" key="1">
    <citation type="journal article" date="2014" name="BMC Genomics">
        <title>Genome sequence of Anopheles sinensis provides insight into genetics basis of mosquito competence for malaria parasites.</title>
        <authorList>
            <person name="Zhou D."/>
            <person name="Zhang D."/>
            <person name="Ding G."/>
            <person name="Shi L."/>
            <person name="Hou Q."/>
            <person name="Ye Y."/>
            <person name="Xu Y."/>
            <person name="Zhou H."/>
            <person name="Xiong C."/>
            <person name="Li S."/>
            <person name="Yu J."/>
            <person name="Hong S."/>
            <person name="Yu X."/>
            <person name="Zou P."/>
            <person name="Chen C."/>
            <person name="Chang X."/>
            <person name="Wang W."/>
            <person name="Lv Y."/>
            <person name="Sun Y."/>
            <person name="Ma L."/>
            <person name="Shen B."/>
            <person name="Zhu C."/>
        </authorList>
    </citation>
    <scope>NUCLEOTIDE SEQUENCE [LARGE SCALE GENOMIC DNA]</scope>
</reference>
<keyword evidence="4" id="KW-1185">Reference proteome</keyword>
<evidence type="ECO:0000313" key="3">
    <source>
        <dbReference type="EnsemblMetazoa" id="ASIC000052-PA"/>
    </source>
</evidence>
<accession>A0A084V9U0</accession>
<dbReference type="AlphaFoldDB" id="A0A084V9U0"/>
<dbReference type="EMBL" id="ATLV01000234">
    <property type="status" value="NOT_ANNOTATED_CDS"/>
    <property type="molecule type" value="Genomic_DNA"/>
</dbReference>
<dbReference type="GO" id="GO:0016301">
    <property type="term" value="F:kinase activity"/>
    <property type="evidence" value="ECO:0007669"/>
    <property type="project" value="UniProtKB-KW"/>
</dbReference>
<feature type="region of interest" description="Disordered" evidence="1">
    <location>
        <begin position="48"/>
        <end position="76"/>
    </location>
</feature>
<evidence type="ECO:0000313" key="2">
    <source>
        <dbReference type="EMBL" id="KFB34734.1"/>
    </source>
</evidence>
<reference evidence="3" key="2">
    <citation type="submission" date="2020-05" db="UniProtKB">
        <authorList>
            <consortium name="EnsemblMetazoa"/>
        </authorList>
    </citation>
    <scope>IDENTIFICATION</scope>
</reference>
<dbReference type="EnsemblMetazoa" id="ASIC000052-RA">
    <property type="protein sequence ID" value="ASIC000052-PA"/>
    <property type="gene ID" value="ASIC000052"/>
</dbReference>
<sequence length="110" mass="12398">MPGFAGKQPEPFSSDFIRDPHSIDHKRRTLRDHGGTCLSVAHSSIEHLWANRNGKDGNEQEKEEENGKKASNPFERNGRRMFLPQCFSQLARELCFLSVGPQMLGCGREG</sequence>
<dbReference type="Proteomes" id="UP000030765">
    <property type="component" value="Unassembled WGS sequence"/>
</dbReference>
<protein>
    <submittedName>
        <fullName evidence="2 3">Serine/threonine-protein kinase rio1</fullName>
    </submittedName>
</protein>
<evidence type="ECO:0000313" key="4">
    <source>
        <dbReference type="Proteomes" id="UP000030765"/>
    </source>
</evidence>
<dbReference type="EMBL" id="KE523861">
    <property type="protein sequence ID" value="KFB34734.1"/>
    <property type="molecule type" value="Genomic_DNA"/>
</dbReference>